<dbReference type="EMBL" id="QNUE01000008">
    <property type="protein sequence ID" value="REC66451.1"/>
    <property type="molecule type" value="Genomic_DNA"/>
</dbReference>
<protein>
    <recommendedName>
        <fullName evidence="3">Carboxypeptidase-like regulatory domain-containing protein</fullName>
    </recommendedName>
</protein>
<accession>A0A3D9CL29</accession>
<dbReference type="Proteomes" id="UP000256769">
    <property type="component" value="Unassembled WGS sequence"/>
</dbReference>
<dbReference type="RefSeq" id="WP_115959860.1">
    <property type="nucleotide sequence ID" value="NZ_CBCRVL010000003.1"/>
</dbReference>
<reference evidence="1 2" key="1">
    <citation type="journal article" date="2007" name="Int. J. Syst. Evol. Microbiol.">
        <title>Chryseobacterium flavum sp. nov., isolated from polluted soil.</title>
        <authorList>
            <person name="Zhou Y."/>
            <person name="Dong J."/>
            <person name="Wang X."/>
            <person name="Huang X."/>
            <person name="Zhang K.Y."/>
            <person name="Zhang Y.Q."/>
            <person name="Guo Y.F."/>
            <person name="Lai R."/>
            <person name="Li W.J."/>
        </authorList>
    </citation>
    <scope>NUCLEOTIDE SEQUENCE [LARGE SCALE GENOMIC DNA]</scope>
    <source>
        <strain evidence="1 2">KCTC 12877</strain>
    </source>
</reference>
<gene>
    <name evidence="1" type="ORF">DRF59_11490</name>
</gene>
<evidence type="ECO:0000313" key="1">
    <source>
        <dbReference type="EMBL" id="REC66451.1"/>
    </source>
</evidence>
<dbReference type="AlphaFoldDB" id="A0A3D9CL29"/>
<dbReference type="OrthoDB" id="1220906at2"/>
<evidence type="ECO:0008006" key="3">
    <source>
        <dbReference type="Google" id="ProtNLM"/>
    </source>
</evidence>
<proteinExistence type="predicted"/>
<sequence>MKIFNLFFLLFLNILYSQAIWKVKVVDEQEGTPIPNARILFSSEVLYTNDDGEVLIPENKNVNMIDITKSGYISEKLTTGTSLLKMKPLYKQLEEVKIINVDIKKIFEEVSKKYTKLYYSAPSLYDIVYKQKNTDNGGLSFLLIAEASLWTSSNFYSFKYKNDYDQFVQMELNDIKYFKSTENKNDFFKGSSLDQSKDFVGNIFFNYELIRVLGFLSVKDVKLSGRLTNDTDHEQLIHFKIHAPLAGVNISGSILYNKVDHIITRYEANYDQSELPYYKNKTDNGIDYEFKPGNGTVIFEFYKKDNKYIPSLSEIKGESYVLYEGKKNVKTFNREIIFQRFNETKTGGLQNKIDLNKKLWENIPNDKNKDSNVLLSKDEQRFIEQKND</sequence>
<organism evidence="1 2">
    <name type="scientific">Chryseobacterium flavum</name>
    <dbReference type="NCBI Taxonomy" id="415851"/>
    <lineage>
        <taxon>Bacteria</taxon>
        <taxon>Pseudomonadati</taxon>
        <taxon>Bacteroidota</taxon>
        <taxon>Flavobacteriia</taxon>
        <taxon>Flavobacteriales</taxon>
        <taxon>Weeksellaceae</taxon>
        <taxon>Chryseobacterium group</taxon>
        <taxon>Chryseobacterium</taxon>
    </lineage>
</organism>
<comment type="caution">
    <text evidence="1">The sequence shown here is derived from an EMBL/GenBank/DDBJ whole genome shotgun (WGS) entry which is preliminary data.</text>
</comment>
<evidence type="ECO:0000313" key="2">
    <source>
        <dbReference type="Proteomes" id="UP000256769"/>
    </source>
</evidence>
<name>A0A3D9CL29_9FLAO</name>
<keyword evidence="2" id="KW-1185">Reference proteome</keyword>